<feature type="compositionally biased region" description="Polar residues" evidence="1">
    <location>
        <begin position="25"/>
        <end position="35"/>
    </location>
</feature>
<keyword evidence="3" id="KW-1185">Reference proteome</keyword>
<evidence type="ECO:0000313" key="3">
    <source>
        <dbReference type="Proteomes" id="UP001488838"/>
    </source>
</evidence>
<organism evidence="2 3">
    <name type="scientific">Myodes glareolus</name>
    <name type="common">Bank vole</name>
    <name type="synonym">Clethrionomys glareolus</name>
    <dbReference type="NCBI Taxonomy" id="447135"/>
    <lineage>
        <taxon>Eukaryota</taxon>
        <taxon>Metazoa</taxon>
        <taxon>Chordata</taxon>
        <taxon>Craniata</taxon>
        <taxon>Vertebrata</taxon>
        <taxon>Euteleostomi</taxon>
        <taxon>Mammalia</taxon>
        <taxon>Eutheria</taxon>
        <taxon>Euarchontoglires</taxon>
        <taxon>Glires</taxon>
        <taxon>Rodentia</taxon>
        <taxon>Myomorpha</taxon>
        <taxon>Muroidea</taxon>
        <taxon>Cricetidae</taxon>
        <taxon>Arvicolinae</taxon>
        <taxon>Myodes</taxon>
    </lineage>
</organism>
<accession>A0AAW0IF25</accession>
<evidence type="ECO:0000256" key="1">
    <source>
        <dbReference type="SAM" id="MobiDB-lite"/>
    </source>
</evidence>
<reference evidence="2 3" key="1">
    <citation type="journal article" date="2023" name="bioRxiv">
        <title>Conserved and derived expression patterns and positive selection on dental genes reveal complex evolutionary context of ever-growing rodent molars.</title>
        <authorList>
            <person name="Calamari Z.T."/>
            <person name="Song A."/>
            <person name="Cohen E."/>
            <person name="Akter M."/>
            <person name="Roy R.D."/>
            <person name="Hallikas O."/>
            <person name="Christensen M.M."/>
            <person name="Li P."/>
            <person name="Marangoni P."/>
            <person name="Jernvall J."/>
            <person name="Klein O.D."/>
        </authorList>
    </citation>
    <scope>NUCLEOTIDE SEQUENCE [LARGE SCALE GENOMIC DNA]</scope>
    <source>
        <strain evidence="2">V071</strain>
    </source>
</reference>
<dbReference type="EMBL" id="JBBHLL010000142">
    <property type="protein sequence ID" value="KAK7812889.1"/>
    <property type="molecule type" value="Genomic_DNA"/>
</dbReference>
<proteinExistence type="predicted"/>
<dbReference type="AlphaFoldDB" id="A0AAW0IF25"/>
<gene>
    <name evidence="2" type="ORF">U0070_000997</name>
</gene>
<comment type="caution">
    <text evidence="2">The sequence shown here is derived from an EMBL/GenBank/DDBJ whole genome shotgun (WGS) entry which is preliminary data.</text>
</comment>
<protein>
    <submittedName>
        <fullName evidence="2">Uncharacterized protein</fullName>
    </submittedName>
</protein>
<sequence length="75" mass="8745">MVQLVFSDIEDDEDTLLQRLRRQNPRGQRQGSSEASGVEDEAKDNLPPQKKPVWVDEDDEDEEIVDKMNSRFQKI</sequence>
<name>A0AAW0IF25_MYOGA</name>
<feature type="region of interest" description="Disordered" evidence="1">
    <location>
        <begin position="20"/>
        <end position="61"/>
    </location>
</feature>
<evidence type="ECO:0000313" key="2">
    <source>
        <dbReference type="EMBL" id="KAK7812889.1"/>
    </source>
</evidence>
<dbReference type="Proteomes" id="UP001488838">
    <property type="component" value="Unassembled WGS sequence"/>
</dbReference>